<organism evidence="1 2">
    <name type="scientific">Sphingomonas sanxanigenens DSM 19645 = NX02</name>
    <dbReference type="NCBI Taxonomy" id="1123269"/>
    <lineage>
        <taxon>Bacteria</taxon>
        <taxon>Pseudomonadati</taxon>
        <taxon>Pseudomonadota</taxon>
        <taxon>Alphaproteobacteria</taxon>
        <taxon>Sphingomonadales</taxon>
        <taxon>Sphingomonadaceae</taxon>
        <taxon>Sphingomonas</taxon>
    </lineage>
</organism>
<evidence type="ECO:0000313" key="2">
    <source>
        <dbReference type="Proteomes" id="UP000018851"/>
    </source>
</evidence>
<name>W0ADR2_9SPHN</name>
<dbReference type="OrthoDB" id="7478004at2"/>
<evidence type="ECO:0000313" key="1">
    <source>
        <dbReference type="EMBL" id="AHE56014.1"/>
    </source>
</evidence>
<dbReference type="eggNOG" id="ENOG502ZZI6">
    <property type="taxonomic scope" value="Bacteria"/>
</dbReference>
<sequence length="109" mass="12013">MKAGKRDRKIVFERATVTKNAFNEDVETWAASGGEFAHVIFAKGSERRDAAQESASAAATFIVPANTQTNGVTVRDRIMFDGSAWDIVSNIPSRERNAEREIEAVRIAQ</sequence>
<dbReference type="Pfam" id="PF05521">
    <property type="entry name" value="Phage_HCP"/>
    <property type="match status" value="1"/>
</dbReference>
<dbReference type="STRING" id="1123269.NX02_21920"/>
<evidence type="ECO:0008006" key="3">
    <source>
        <dbReference type="Google" id="ProtNLM"/>
    </source>
</evidence>
<dbReference type="KEGG" id="ssan:NX02_21920"/>
<gene>
    <name evidence="1" type="ORF">NX02_21920</name>
</gene>
<dbReference type="AlphaFoldDB" id="W0ADR2"/>
<dbReference type="InterPro" id="IPR008767">
    <property type="entry name" value="Phage_SPP1_head-tail_adaptor"/>
</dbReference>
<dbReference type="Gene3D" id="2.40.10.270">
    <property type="entry name" value="Bacteriophage SPP1 head-tail adaptor protein"/>
    <property type="match status" value="1"/>
</dbReference>
<keyword evidence="2" id="KW-1185">Reference proteome</keyword>
<dbReference type="Proteomes" id="UP000018851">
    <property type="component" value="Chromosome"/>
</dbReference>
<dbReference type="PATRIC" id="fig|1123269.5.peg.4288"/>
<dbReference type="RefSeq" id="WP_025294158.1">
    <property type="nucleotide sequence ID" value="NZ_CP006644.1"/>
</dbReference>
<dbReference type="EMBL" id="CP006644">
    <property type="protein sequence ID" value="AHE56014.1"/>
    <property type="molecule type" value="Genomic_DNA"/>
</dbReference>
<protein>
    <recommendedName>
        <fullName evidence="3">Head-tail adaptor protein</fullName>
    </recommendedName>
</protein>
<dbReference type="HOGENOM" id="CLU_2144232_0_0_5"/>
<accession>W0ADR2</accession>
<reference evidence="1 2" key="1">
    <citation type="submission" date="2013-07" db="EMBL/GenBank/DDBJ databases">
        <title>Completed genome of Sphingomonas sanxanigenens NX02.</title>
        <authorList>
            <person name="Ma T."/>
            <person name="Huang H."/>
            <person name="Wu M."/>
            <person name="Li X."/>
            <person name="Li G."/>
        </authorList>
    </citation>
    <scope>NUCLEOTIDE SEQUENCE [LARGE SCALE GENOMIC DNA]</scope>
    <source>
        <strain evidence="1 2">NX02</strain>
    </source>
</reference>
<proteinExistence type="predicted"/>
<dbReference type="InterPro" id="IPR038666">
    <property type="entry name" value="SSP1_head-tail_sf"/>
</dbReference>